<keyword evidence="2" id="KW-0813">Transport</keyword>
<dbReference type="GO" id="GO:0005886">
    <property type="term" value="C:plasma membrane"/>
    <property type="evidence" value="ECO:0007669"/>
    <property type="project" value="UniProtKB-SubCell"/>
</dbReference>
<feature type="transmembrane region" description="Helical" evidence="8">
    <location>
        <begin position="101"/>
        <end position="117"/>
    </location>
</feature>
<evidence type="ECO:0000259" key="9">
    <source>
        <dbReference type="PROSITE" id="PS50850"/>
    </source>
</evidence>
<keyword evidence="7 8" id="KW-0472">Membrane</keyword>
<keyword evidence="3" id="KW-1003">Cell membrane</keyword>
<dbReference type="Pfam" id="PF00083">
    <property type="entry name" value="Sugar_tr"/>
    <property type="match status" value="1"/>
</dbReference>
<name>A0A1Y1LKR5_PHOPY</name>
<feature type="transmembrane region" description="Helical" evidence="8">
    <location>
        <begin position="160"/>
        <end position="182"/>
    </location>
</feature>
<evidence type="ECO:0000256" key="3">
    <source>
        <dbReference type="ARBA" id="ARBA00022475"/>
    </source>
</evidence>
<dbReference type="InterPro" id="IPR050549">
    <property type="entry name" value="MFS_Trehalose_Transporter"/>
</dbReference>
<dbReference type="SUPFAM" id="SSF103473">
    <property type="entry name" value="MFS general substrate transporter"/>
    <property type="match status" value="1"/>
</dbReference>
<dbReference type="AlphaFoldDB" id="A0A1Y1LKR5"/>
<dbReference type="EMBL" id="GEZM01054744">
    <property type="protein sequence ID" value="JAV73428.1"/>
    <property type="molecule type" value="Transcribed_RNA"/>
</dbReference>
<dbReference type="PROSITE" id="PS50850">
    <property type="entry name" value="MFS"/>
    <property type="match status" value="1"/>
</dbReference>
<evidence type="ECO:0000256" key="7">
    <source>
        <dbReference type="ARBA" id="ARBA00023136"/>
    </source>
</evidence>
<keyword evidence="5 8" id="KW-0812">Transmembrane</keyword>
<dbReference type="InterPro" id="IPR020846">
    <property type="entry name" value="MFS_dom"/>
</dbReference>
<dbReference type="InterPro" id="IPR036259">
    <property type="entry name" value="MFS_trans_sf"/>
</dbReference>
<dbReference type="PANTHER" id="PTHR48021:SF46">
    <property type="entry name" value="MAJOR FACILITATOR SUPERFAMILY (MFS) PROFILE DOMAIN-CONTAINING PROTEIN"/>
    <property type="match status" value="1"/>
</dbReference>
<dbReference type="InterPro" id="IPR005828">
    <property type="entry name" value="MFS_sugar_transport-like"/>
</dbReference>
<reference evidence="10" key="1">
    <citation type="journal article" date="2016" name="Sci. Rep.">
        <title>Molecular characterization of firefly nuptial gifts: a multi-omics approach sheds light on postcopulatory sexual selection.</title>
        <authorList>
            <person name="Al-Wathiqui N."/>
            <person name="Fallon T.R."/>
            <person name="South A."/>
            <person name="Weng J.K."/>
            <person name="Lewis S.M."/>
        </authorList>
    </citation>
    <scope>NUCLEOTIDE SEQUENCE</scope>
</reference>
<comment type="subcellular location">
    <subcellularLocation>
        <location evidence="1">Cell membrane</location>
        <topology evidence="1">Multi-pass membrane protein</topology>
    </subcellularLocation>
</comment>
<dbReference type="FunFam" id="1.20.1250.20:FF:000218">
    <property type="entry name" value="facilitated trehalose transporter Tret1"/>
    <property type="match status" value="1"/>
</dbReference>
<evidence type="ECO:0000256" key="2">
    <source>
        <dbReference type="ARBA" id="ARBA00022448"/>
    </source>
</evidence>
<evidence type="ECO:0000256" key="1">
    <source>
        <dbReference type="ARBA" id="ARBA00004651"/>
    </source>
</evidence>
<protein>
    <recommendedName>
        <fullName evidence="9">Major facilitator superfamily (MFS) profile domain-containing protein</fullName>
    </recommendedName>
</protein>
<feature type="transmembrane region" description="Helical" evidence="8">
    <location>
        <begin position="188"/>
        <end position="205"/>
    </location>
</feature>
<proteinExistence type="predicted"/>
<feature type="transmembrane region" description="Helical" evidence="8">
    <location>
        <begin position="367"/>
        <end position="393"/>
    </location>
</feature>
<feature type="transmembrane region" description="Helical" evidence="8">
    <location>
        <begin position="434"/>
        <end position="455"/>
    </location>
</feature>
<evidence type="ECO:0000313" key="10">
    <source>
        <dbReference type="EMBL" id="JAV73428.1"/>
    </source>
</evidence>
<dbReference type="PANTHER" id="PTHR48021">
    <property type="match status" value="1"/>
</dbReference>
<feature type="transmembrane region" description="Helical" evidence="8">
    <location>
        <begin position="405"/>
        <end position="428"/>
    </location>
</feature>
<dbReference type="Gene3D" id="1.20.1250.20">
    <property type="entry name" value="MFS general substrate transporter like domains"/>
    <property type="match status" value="1"/>
</dbReference>
<sequence length="474" mass="52438">MVIEDLEEKVTRVFARLVPKTSKGNDFLQIWSIFIVSLGGFSVGAHFAWASPSIPQLILNSSYIGRVTIEEASYISLISPSTMLAASFLVGNAMKYIGRKYIIGFMAIPHIVSWILISKANNIAGIYVARALSGIPEAITYCTVTVYIGEIATPSVRGRWGNMLTCAIYLGQLSIGSVGAYVDIPKTAYIFLFAPLLQILLVIFLPESPYFLLAKGKHDDAKSTLRQLRWKTDVDREFMTLTADVERQISESGSFKDLFCIGTNRRALLVLVGLRTCQQLSGISAFIIYAQYIFQLAGAKFVSAQVSSIIFYFALFLLSTISSFVISKYSRKTMLTISSLGCTLSLLMNAIYFYVMEETEIDVSKLGWVPLFGMTSYIASLTAGLSLLPTLMTGELFSVGIKNQAMFVSSACLALTVIALPKILQLLFSNFSLHVTFLFFTFWCSVSAVFSYYCVPETKGKTLEEIQQSLGKRQ</sequence>
<evidence type="ECO:0000256" key="8">
    <source>
        <dbReference type="SAM" id="Phobius"/>
    </source>
</evidence>
<organism evidence="10">
    <name type="scientific">Photinus pyralis</name>
    <name type="common">Common eastern firefly</name>
    <name type="synonym">Lampyris pyralis</name>
    <dbReference type="NCBI Taxonomy" id="7054"/>
    <lineage>
        <taxon>Eukaryota</taxon>
        <taxon>Metazoa</taxon>
        <taxon>Ecdysozoa</taxon>
        <taxon>Arthropoda</taxon>
        <taxon>Hexapoda</taxon>
        <taxon>Insecta</taxon>
        <taxon>Pterygota</taxon>
        <taxon>Neoptera</taxon>
        <taxon>Endopterygota</taxon>
        <taxon>Coleoptera</taxon>
        <taxon>Polyphaga</taxon>
        <taxon>Elateriformia</taxon>
        <taxon>Elateroidea</taxon>
        <taxon>Lampyridae</taxon>
        <taxon>Lampyrinae</taxon>
        <taxon>Photinus</taxon>
    </lineage>
</organism>
<evidence type="ECO:0000256" key="5">
    <source>
        <dbReference type="ARBA" id="ARBA00022692"/>
    </source>
</evidence>
<evidence type="ECO:0000256" key="4">
    <source>
        <dbReference type="ARBA" id="ARBA00022597"/>
    </source>
</evidence>
<accession>A0A1Y1LKR5</accession>
<keyword evidence="6 8" id="KW-1133">Transmembrane helix</keyword>
<dbReference type="GO" id="GO:0022857">
    <property type="term" value="F:transmembrane transporter activity"/>
    <property type="evidence" value="ECO:0007669"/>
    <property type="project" value="InterPro"/>
</dbReference>
<feature type="transmembrane region" description="Helical" evidence="8">
    <location>
        <begin position="334"/>
        <end position="355"/>
    </location>
</feature>
<feature type="transmembrane region" description="Helical" evidence="8">
    <location>
        <begin position="309"/>
        <end position="327"/>
    </location>
</feature>
<feature type="transmembrane region" description="Helical" evidence="8">
    <location>
        <begin position="72"/>
        <end position="94"/>
    </location>
</feature>
<feature type="transmembrane region" description="Helical" evidence="8">
    <location>
        <begin position="123"/>
        <end position="148"/>
    </location>
</feature>
<evidence type="ECO:0000256" key="6">
    <source>
        <dbReference type="ARBA" id="ARBA00022989"/>
    </source>
</evidence>
<keyword evidence="4" id="KW-0762">Sugar transport</keyword>
<feature type="transmembrane region" description="Helical" evidence="8">
    <location>
        <begin position="268"/>
        <end position="289"/>
    </location>
</feature>
<feature type="transmembrane region" description="Helical" evidence="8">
    <location>
        <begin position="30"/>
        <end position="52"/>
    </location>
</feature>
<feature type="domain" description="Major facilitator superfamily (MFS) profile" evidence="9">
    <location>
        <begin position="32"/>
        <end position="459"/>
    </location>
</feature>